<dbReference type="PANTHER" id="PTHR32303">
    <property type="entry name" value="QUINOPROTEIN ALCOHOL DEHYDROGENASE (CYTOCHROME C)"/>
    <property type="match status" value="1"/>
</dbReference>
<dbReference type="InterPro" id="IPR011047">
    <property type="entry name" value="Quinoprotein_ADH-like_sf"/>
</dbReference>
<dbReference type="PROSITE" id="PS51007">
    <property type="entry name" value="CYTC"/>
    <property type="match status" value="1"/>
</dbReference>
<keyword evidence="4 8" id="KW-0479">Metal-binding</keyword>
<dbReference type="GO" id="GO:0046872">
    <property type="term" value="F:metal ion binding"/>
    <property type="evidence" value="ECO:0007669"/>
    <property type="project" value="UniProtKB-KW"/>
</dbReference>
<dbReference type="InterPro" id="IPR017511">
    <property type="entry name" value="PQQ_mDH"/>
</dbReference>
<name>A0A1G9Y8H1_9FLAO</name>
<organism evidence="10 11">
    <name type="scientific">Kriegella aquimaris</name>
    <dbReference type="NCBI Taxonomy" id="192904"/>
    <lineage>
        <taxon>Bacteria</taxon>
        <taxon>Pseudomonadati</taxon>
        <taxon>Bacteroidota</taxon>
        <taxon>Flavobacteriia</taxon>
        <taxon>Flavobacteriales</taxon>
        <taxon>Flavobacteriaceae</taxon>
        <taxon>Kriegella</taxon>
    </lineage>
</organism>
<dbReference type="InterPro" id="IPR018391">
    <property type="entry name" value="PQQ_b-propeller_rpt"/>
</dbReference>
<keyword evidence="3 8" id="KW-0349">Heme</keyword>
<evidence type="ECO:0000256" key="2">
    <source>
        <dbReference type="ARBA" id="ARBA00008156"/>
    </source>
</evidence>
<dbReference type="OrthoDB" id="9794322at2"/>
<dbReference type="Pfam" id="PF01011">
    <property type="entry name" value="PQQ"/>
    <property type="match status" value="2"/>
</dbReference>
<evidence type="ECO:0000256" key="5">
    <source>
        <dbReference type="ARBA" id="ARBA00022729"/>
    </source>
</evidence>
<evidence type="ECO:0000256" key="1">
    <source>
        <dbReference type="ARBA" id="ARBA00001931"/>
    </source>
</evidence>
<dbReference type="GO" id="GO:0020037">
    <property type="term" value="F:heme binding"/>
    <property type="evidence" value="ECO:0007669"/>
    <property type="project" value="InterPro"/>
</dbReference>
<dbReference type="SUPFAM" id="SSF50998">
    <property type="entry name" value="Quinoprotein alcohol dehydrogenase-like"/>
    <property type="match status" value="1"/>
</dbReference>
<evidence type="ECO:0000256" key="8">
    <source>
        <dbReference type="PROSITE-ProRule" id="PRU00433"/>
    </source>
</evidence>
<dbReference type="PROSITE" id="PS51257">
    <property type="entry name" value="PROKAR_LIPOPROTEIN"/>
    <property type="match status" value="1"/>
</dbReference>
<evidence type="ECO:0000256" key="7">
    <source>
        <dbReference type="ARBA" id="ARBA00023004"/>
    </source>
</evidence>
<dbReference type="GO" id="GO:0008876">
    <property type="term" value="F:quinoprotein glucose dehydrogenase activity"/>
    <property type="evidence" value="ECO:0007669"/>
    <property type="project" value="TreeGrafter"/>
</dbReference>
<accession>A0A1G9Y8H1</accession>
<evidence type="ECO:0000256" key="3">
    <source>
        <dbReference type="ARBA" id="ARBA00022617"/>
    </source>
</evidence>
<evidence type="ECO:0000313" key="10">
    <source>
        <dbReference type="EMBL" id="SDN04936.1"/>
    </source>
</evidence>
<dbReference type="InterPro" id="IPR036909">
    <property type="entry name" value="Cyt_c-like_dom_sf"/>
</dbReference>
<dbReference type="GO" id="GO:0048038">
    <property type="term" value="F:quinone binding"/>
    <property type="evidence" value="ECO:0007669"/>
    <property type="project" value="InterPro"/>
</dbReference>
<evidence type="ECO:0000313" key="11">
    <source>
        <dbReference type="Proteomes" id="UP000199440"/>
    </source>
</evidence>
<sequence>MKFNFSICYRFFSFFYILLLLSSCNPQEKIDGAKDDYSTWSSYLGGPDRNHFSTLSQITPENVAELKLAWSYSAPDTGQMQMNPIVVDSILYGVTAALRVVALNASTGKEIWRFGDSLPLQLSTSRGVSFWEKDEDKRILFSKGPDLYALNALTGKPITTFGNQGKIDLRSGMPESAKEKFVISNTPGTIFENLIIMPLRLSEDIGSAPGNIMAFNVITGAVEWVFHTIPHPEEEGHDTWEDPNSYESELVGAANNWAGMAIDEEEGVLYVPTGSAAPDFYGGKRKGSNLYANCLLALNARTGERIWHFQFTHHDVWDRDPPAPPNLIYVKRAGKKIAAVAQVTKQGYVYVFDRKTGEPLFDIEEVPVPGTSTLDGEEVWPTQPIPVKPKAFARYSTNLTEDDVSPYAENIDSLRQIIAKADMRMYAPPSLDPVLLLPGYDGAAEWGGAGADPENGILYVNSNEMAWILQMKSNDSTAPRLPFGEAVYHKYCVNCHQKDRKGIEVSGFPSLLGIQKRLTKEAIESIITNGKGMMTGFPQISDDEKKGLMAFLLDQQDKFEVTDGVPLSKPYPLPYKHGGYHKFLDKNGLPAISPPWGTLHAIDLNTGEYIWSIPFGETLSLKEKGHPTTGSESYGGPVITKNGLLFIGATKDGYFRAFDKHTGKLLWEYELPAPAFATPAMYEVDGKQFIAIACGGEKLGTKKGNQIVAFALE</sequence>
<dbReference type="CDD" id="cd10280">
    <property type="entry name" value="PQQ_mGDH"/>
    <property type="match status" value="1"/>
</dbReference>
<keyword evidence="5" id="KW-0732">Signal</keyword>
<evidence type="ECO:0000256" key="4">
    <source>
        <dbReference type="ARBA" id="ARBA00022723"/>
    </source>
</evidence>
<dbReference type="Gene3D" id="1.10.760.10">
    <property type="entry name" value="Cytochrome c-like domain"/>
    <property type="match status" value="1"/>
</dbReference>
<reference evidence="11" key="1">
    <citation type="submission" date="2016-10" db="EMBL/GenBank/DDBJ databases">
        <authorList>
            <person name="Varghese N."/>
            <person name="Submissions S."/>
        </authorList>
    </citation>
    <scope>NUCLEOTIDE SEQUENCE [LARGE SCALE GENOMIC DNA]</scope>
    <source>
        <strain evidence="11">DSM 19886</strain>
    </source>
</reference>
<dbReference type="InterPro" id="IPR009056">
    <property type="entry name" value="Cyt_c-like_dom"/>
</dbReference>
<dbReference type="AlphaFoldDB" id="A0A1G9Y8H1"/>
<evidence type="ECO:0000259" key="9">
    <source>
        <dbReference type="PROSITE" id="PS51007"/>
    </source>
</evidence>
<evidence type="ECO:0000256" key="6">
    <source>
        <dbReference type="ARBA" id="ARBA00023002"/>
    </source>
</evidence>
<feature type="domain" description="Cytochrome c" evidence="9">
    <location>
        <begin position="479"/>
        <end position="556"/>
    </location>
</feature>
<comment type="similarity">
    <text evidence="2">Belongs to the bacterial PQQ dehydrogenase family.</text>
</comment>
<dbReference type="STRING" id="192904.SAMN04488514_12115"/>
<proteinExistence type="inferred from homology"/>
<dbReference type="Pfam" id="PF13442">
    <property type="entry name" value="Cytochrome_CBB3"/>
    <property type="match status" value="1"/>
</dbReference>
<dbReference type="SUPFAM" id="SSF46626">
    <property type="entry name" value="Cytochrome c"/>
    <property type="match status" value="1"/>
</dbReference>
<dbReference type="Gene3D" id="2.140.10.10">
    <property type="entry name" value="Quinoprotein alcohol dehydrogenase-like superfamily"/>
    <property type="match status" value="2"/>
</dbReference>
<dbReference type="GO" id="GO:0009055">
    <property type="term" value="F:electron transfer activity"/>
    <property type="evidence" value="ECO:0007669"/>
    <property type="project" value="InterPro"/>
</dbReference>
<dbReference type="Proteomes" id="UP000199440">
    <property type="component" value="Unassembled WGS sequence"/>
</dbReference>
<keyword evidence="11" id="KW-1185">Reference proteome</keyword>
<dbReference type="GO" id="GO:0016020">
    <property type="term" value="C:membrane"/>
    <property type="evidence" value="ECO:0007669"/>
    <property type="project" value="InterPro"/>
</dbReference>
<protein>
    <submittedName>
        <fullName evidence="10">Quinoprotein glucose dehydrogenase</fullName>
    </submittedName>
</protein>
<dbReference type="InterPro" id="IPR002372">
    <property type="entry name" value="PQQ_rpt_dom"/>
</dbReference>
<dbReference type="PANTHER" id="PTHR32303:SF4">
    <property type="entry name" value="QUINOPROTEIN GLUCOSE DEHYDROGENASE"/>
    <property type="match status" value="1"/>
</dbReference>
<dbReference type="SMART" id="SM00564">
    <property type="entry name" value="PQQ"/>
    <property type="match status" value="5"/>
</dbReference>
<keyword evidence="7 8" id="KW-0408">Iron</keyword>
<gene>
    <name evidence="10" type="ORF">SAMN04488514_12115</name>
</gene>
<comment type="cofactor">
    <cofactor evidence="1">
        <name>pyrroloquinoline quinone</name>
        <dbReference type="ChEBI" id="CHEBI:58442"/>
    </cofactor>
</comment>
<keyword evidence="6" id="KW-0560">Oxidoreductase</keyword>
<dbReference type="EMBL" id="FNGV01000021">
    <property type="protein sequence ID" value="SDN04936.1"/>
    <property type="molecule type" value="Genomic_DNA"/>
</dbReference>
<dbReference type="RefSeq" id="WP_089895542.1">
    <property type="nucleotide sequence ID" value="NZ_FNGV01000021.1"/>
</dbReference>